<feature type="compositionally biased region" description="Pro residues" evidence="2">
    <location>
        <begin position="181"/>
        <end position="190"/>
    </location>
</feature>
<dbReference type="AlphaFoldDB" id="A0A139GZ40"/>
<comment type="caution">
    <text evidence="3">The sequence shown here is derived from an EMBL/GenBank/DDBJ whole genome shotgun (WGS) entry which is preliminary data.</text>
</comment>
<keyword evidence="4" id="KW-1185">Reference proteome</keyword>
<keyword evidence="1" id="KW-0175">Coiled coil</keyword>
<sequence>MAAITDHTQEPEKLYSNLSHEQMRENRRICWKSDIEDKLYQFCGQEAITAKSLPGPQQCVDLMHFIDFDTGDAEVYQIALGKVMTWITSHMSSKALPGLVREVNTQPGKPLAPVDISIHTWITTWRATGYSPKDHGFSVPADTPQQAWTLSRQVVPRSRDTAISQGVALKFASTSGQTPTAPAPPAPAPPVSGASTPAPVCAPAAAAAAPVIKIKPSKFHTDMVEFMAQQSPKFTHDELSQWLNSNGRGFIEALVQQARNATAAEDSSSQIAALEAAVQEKNNRIADLKAQIINMENEARAFNAQWEQRDDQAMMVIEERDAEIRDLKAHNDLLQSMSMKQQQQPSPPATPVHAHHIRDENTASTTHPRRVRFASSADDFHHGTGAQEQAKSQQQFPSSTNMDNILRDQFGMPKSSALKPLGLPAYKPSSKGSVLASMEDNLRKMGIKV</sequence>
<accession>A0A139GZ40</accession>
<reference evidence="3 4" key="1">
    <citation type="submission" date="2015-07" db="EMBL/GenBank/DDBJ databases">
        <title>Comparative genomics of the Sigatoka disease complex on banana suggests a link between parallel evolutionary changes in Pseudocercospora fijiensis and Pseudocercospora eumusae and increased virulence on the banana host.</title>
        <authorList>
            <person name="Chang T.-C."/>
            <person name="Salvucci A."/>
            <person name="Crous P.W."/>
            <person name="Stergiopoulos I."/>
        </authorList>
    </citation>
    <scope>NUCLEOTIDE SEQUENCE [LARGE SCALE GENOMIC DNA]</scope>
    <source>
        <strain evidence="3 4">CBS 116634</strain>
    </source>
</reference>
<gene>
    <name evidence="3" type="ORF">AC579_2938</name>
</gene>
<feature type="compositionally biased region" description="Polar residues" evidence="2">
    <location>
        <begin position="386"/>
        <end position="403"/>
    </location>
</feature>
<feature type="region of interest" description="Disordered" evidence="2">
    <location>
        <begin position="380"/>
        <end position="406"/>
    </location>
</feature>
<evidence type="ECO:0000313" key="4">
    <source>
        <dbReference type="Proteomes" id="UP000073492"/>
    </source>
</evidence>
<proteinExistence type="predicted"/>
<protein>
    <submittedName>
        <fullName evidence="3">Uncharacterized protein</fullName>
    </submittedName>
</protein>
<dbReference type="EMBL" id="LFZO01000890">
    <property type="protein sequence ID" value="KXS95464.1"/>
    <property type="molecule type" value="Genomic_DNA"/>
</dbReference>
<dbReference type="OrthoDB" id="10685368at2759"/>
<feature type="coiled-coil region" evidence="1">
    <location>
        <begin position="264"/>
        <end position="305"/>
    </location>
</feature>
<evidence type="ECO:0000313" key="3">
    <source>
        <dbReference type="EMBL" id="KXS95464.1"/>
    </source>
</evidence>
<name>A0A139GZ40_9PEZI</name>
<dbReference type="Proteomes" id="UP000073492">
    <property type="component" value="Unassembled WGS sequence"/>
</dbReference>
<feature type="region of interest" description="Disordered" evidence="2">
    <location>
        <begin position="173"/>
        <end position="197"/>
    </location>
</feature>
<evidence type="ECO:0000256" key="1">
    <source>
        <dbReference type="SAM" id="Coils"/>
    </source>
</evidence>
<evidence type="ECO:0000256" key="2">
    <source>
        <dbReference type="SAM" id="MobiDB-lite"/>
    </source>
</evidence>
<organism evidence="3 4">
    <name type="scientific">Pseudocercospora musae</name>
    <dbReference type="NCBI Taxonomy" id="113226"/>
    <lineage>
        <taxon>Eukaryota</taxon>
        <taxon>Fungi</taxon>
        <taxon>Dikarya</taxon>
        <taxon>Ascomycota</taxon>
        <taxon>Pezizomycotina</taxon>
        <taxon>Dothideomycetes</taxon>
        <taxon>Dothideomycetidae</taxon>
        <taxon>Mycosphaerellales</taxon>
        <taxon>Mycosphaerellaceae</taxon>
        <taxon>Pseudocercospora</taxon>
    </lineage>
</organism>